<dbReference type="GO" id="GO:0006122">
    <property type="term" value="P:mitochondrial electron transport, ubiquinol to cytochrome c"/>
    <property type="evidence" value="ECO:0007669"/>
    <property type="project" value="TreeGrafter"/>
</dbReference>
<dbReference type="EMBL" id="HBEG01008470">
    <property type="protein sequence ID" value="CAD8349301.1"/>
    <property type="molecule type" value="Transcribed_RNA"/>
</dbReference>
<dbReference type="FunFam" id="1.10.760.10:FF:000011">
    <property type="entry name" value="Cytochrome c1, putative"/>
    <property type="match status" value="1"/>
</dbReference>
<evidence type="ECO:0000256" key="3">
    <source>
        <dbReference type="ARBA" id="ARBA00022448"/>
    </source>
</evidence>
<sequence>MALFMKHLQRPLQGAAVLGGGSAAALFASASPVHCEDKDPPHPPRYPFWVKSIFHSHEIPSVRRGYEVYRQVCATCHSMKQLHFRHLVNAVLPEKRMKEIASSYDVVDGPNDEGEMFTRPGILVDAFPSPYPNEEAARYANGGALPPDLSVYTTAKHEGLDYIFALLLGYRDPPAGIAVRDGLYYNPYYPGGLIAMPPPLHSDGLVDYEDGTPCTKSQMAKDVVNFLCWASEPAHDERKLMGLKALSACMVGTVIVGVWYRSGWIGYKTRRIDFTKAVM</sequence>
<keyword evidence="11 14" id="KW-0408">Iron</keyword>
<dbReference type="GO" id="GO:0020037">
    <property type="term" value="F:heme binding"/>
    <property type="evidence" value="ECO:0007669"/>
    <property type="project" value="InterPro"/>
</dbReference>
<dbReference type="Pfam" id="PF02167">
    <property type="entry name" value="Cytochrom_C1"/>
    <property type="match status" value="1"/>
</dbReference>
<feature type="binding site" description="covalent" evidence="14">
    <location>
        <position position="73"/>
    </location>
    <ligand>
        <name>heme c</name>
        <dbReference type="ChEBI" id="CHEBI:61717"/>
    </ligand>
</feature>
<evidence type="ECO:0000256" key="2">
    <source>
        <dbReference type="ARBA" id="ARBA00006488"/>
    </source>
</evidence>
<dbReference type="PANTHER" id="PTHR10266:SF3">
    <property type="entry name" value="CYTOCHROME C1, HEME PROTEIN, MITOCHONDRIAL"/>
    <property type="match status" value="1"/>
</dbReference>
<dbReference type="SUPFAM" id="SSF46626">
    <property type="entry name" value="Cytochrome c"/>
    <property type="match status" value="1"/>
</dbReference>
<dbReference type="PANTHER" id="PTHR10266">
    <property type="entry name" value="CYTOCHROME C1"/>
    <property type="match status" value="1"/>
</dbReference>
<keyword evidence="5" id="KW-0679">Respiratory chain</keyword>
<evidence type="ECO:0000256" key="5">
    <source>
        <dbReference type="ARBA" id="ARBA00022660"/>
    </source>
</evidence>
<comment type="cofactor">
    <cofactor evidence="14">
        <name>heme c</name>
        <dbReference type="ChEBI" id="CHEBI:61717"/>
    </cofactor>
    <text evidence="14">Binds 1 heme c group covalently per subunit.</text>
</comment>
<name>A0A7S0FAF3_9DINO</name>
<keyword evidence="3" id="KW-0813">Transport</keyword>
<keyword evidence="7 14" id="KW-0479">Metal-binding</keyword>
<evidence type="ECO:0000313" key="15">
    <source>
        <dbReference type="EMBL" id="CAD8349301.1"/>
    </source>
</evidence>
<protein>
    <recommendedName>
        <fullName evidence="16">Cytochrome c domain-containing protein</fullName>
    </recommendedName>
</protein>
<keyword evidence="9" id="KW-0249">Electron transport</keyword>
<dbReference type="Gene3D" id="1.20.5.100">
    <property type="entry name" value="Cytochrome c1, transmembrane anchor, C-terminal"/>
    <property type="match status" value="1"/>
</dbReference>
<dbReference type="SUPFAM" id="SSF81496">
    <property type="entry name" value="Cytochrome c1 subunit of cytochrome bc1 complex (Ubiquinol-cytochrome c reductase), transmembrane anchor"/>
    <property type="match status" value="1"/>
</dbReference>
<evidence type="ECO:0000256" key="14">
    <source>
        <dbReference type="PIRSR" id="PIRSR602326-1"/>
    </source>
</evidence>
<keyword evidence="12" id="KW-0496">Mitochondrion</keyword>
<dbReference type="AlphaFoldDB" id="A0A7S0FAF3"/>
<evidence type="ECO:0000256" key="1">
    <source>
        <dbReference type="ARBA" id="ARBA00004273"/>
    </source>
</evidence>
<feature type="binding site" description="covalent" evidence="14">
    <location>
        <position position="76"/>
    </location>
    <ligand>
        <name>heme c</name>
        <dbReference type="ChEBI" id="CHEBI:61717"/>
    </ligand>
</feature>
<dbReference type="GO" id="GO:0005743">
    <property type="term" value="C:mitochondrial inner membrane"/>
    <property type="evidence" value="ECO:0007669"/>
    <property type="project" value="UniProtKB-SubCell"/>
</dbReference>
<comment type="similarity">
    <text evidence="2">Belongs to the cytochrome c family.</text>
</comment>
<comment type="subcellular location">
    <subcellularLocation>
        <location evidence="1">Mitochondrion inner membrane</location>
    </subcellularLocation>
</comment>
<keyword evidence="10" id="KW-1133">Transmembrane helix</keyword>
<keyword evidence="8" id="KW-0999">Mitochondrion inner membrane</keyword>
<keyword evidence="6" id="KW-0812">Transmembrane</keyword>
<evidence type="ECO:0000256" key="6">
    <source>
        <dbReference type="ARBA" id="ARBA00022692"/>
    </source>
</evidence>
<evidence type="ECO:0000256" key="9">
    <source>
        <dbReference type="ARBA" id="ARBA00022982"/>
    </source>
</evidence>
<dbReference type="InterPro" id="IPR036909">
    <property type="entry name" value="Cyt_c-like_dom_sf"/>
</dbReference>
<dbReference type="GO" id="GO:0009055">
    <property type="term" value="F:electron transfer activity"/>
    <property type="evidence" value="ECO:0007669"/>
    <property type="project" value="InterPro"/>
</dbReference>
<evidence type="ECO:0000256" key="4">
    <source>
        <dbReference type="ARBA" id="ARBA00022617"/>
    </source>
</evidence>
<dbReference type="PRINTS" id="PR00603">
    <property type="entry name" value="CYTOCHROMEC1"/>
</dbReference>
<reference evidence="15" key="1">
    <citation type="submission" date="2021-01" db="EMBL/GenBank/DDBJ databases">
        <authorList>
            <person name="Corre E."/>
            <person name="Pelletier E."/>
            <person name="Niang G."/>
            <person name="Scheremetjew M."/>
            <person name="Finn R."/>
            <person name="Kale V."/>
            <person name="Holt S."/>
            <person name="Cochrane G."/>
            <person name="Meng A."/>
            <person name="Brown T."/>
            <person name="Cohen L."/>
        </authorList>
    </citation>
    <scope>NUCLEOTIDE SEQUENCE</scope>
    <source>
        <strain evidence="15">Pbaha01</strain>
    </source>
</reference>
<dbReference type="InterPro" id="IPR002326">
    <property type="entry name" value="Cyt_c1"/>
</dbReference>
<feature type="binding site" description="covalent" evidence="14">
    <location>
        <position position="77"/>
    </location>
    <ligand>
        <name>heme c</name>
        <dbReference type="ChEBI" id="CHEBI:61717"/>
    </ligand>
</feature>
<keyword evidence="13" id="KW-0472">Membrane</keyword>
<dbReference type="Gene3D" id="1.10.760.10">
    <property type="entry name" value="Cytochrome c-like domain"/>
    <property type="match status" value="1"/>
</dbReference>
<dbReference type="InterPro" id="IPR021157">
    <property type="entry name" value="Cyt_c1_TM_anchor_C"/>
</dbReference>
<evidence type="ECO:0000256" key="13">
    <source>
        <dbReference type="ARBA" id="ARBA00023136"/>
    </source>
</evidence>
<dbReference type="GO" id="GO:0046872">
    <property type="term" value="F:metal ion binding"/>
    <property type="evidence" value="ECO:0007669"/>
    <property type="project" value="UniProtKB-KW"/>
</dbReference>
<keyword evidence="4 14" id="KW-0349">Heme</keyword>
<feature type="binding site" description="covalent" evidence="14">
    <location>
        <position position="196"/>
    </location>
    <ligand>
        <name>heme c</name>
        <dbReference type="ChEBI" id="CHEBI:61717"/>
    </ligand>
</feature>
<proteinExistence type="inferred from homology"/>
<evidence type="ECO:0008006" key="16">
    <source>
        <dbReference type="Google" id="ProtNLM"/>
    </source>
</evidence>
<accession>A0A7S0FAF3</accession>
<evidence type="ECO:0000256" key="12">
    <source>
        <dbReference type="ARBA" id="ARBA00023128"/>
    </source>
</evidence>
<evidence type="ECO:0000256" key="8">
    <source>
        <dbReference type="ARBA" id="ARBA00022792"/>
    </source>
</evidence>
<gene>
    <name evidence="15" type="ORF">PBAH0796_LOCUS5040</name>
</gene>
<organism evidence="15">
    <name type="scientific">Pyrodinium bahamense</name>
    <dbReference type="NCBI Taxonomy" id="73915"/>
    <lineage>
        <taxon>Eukaryota</taxon>
        <taxon>Sar</taxon>
        <taxon>Alveolata</taxon>
        <taxon>Dinophyceae</taxon>
        <taxon>Gonyaulacales</taxon>
        <taxon>Pyrocystaceae</taxon>
        <taxon>Pyrodinium</taxon>
    </lineage>
</organism>
<evidence type="ECO:0000256" key="10">
    <source>
        <dbReference type="ARBA" id="ARBA00022989"/>
    </source>
</evidence>
<evidence type="ECO:0000256" key="7">
    <source>
        <dbReference type="ARBA" id="ARBA00022723"/>
    </source>
</evidence>
<evidence type="ECO:0000256" key="11">
    <source>
        <dbReference type="ARBA" id="ARBA00023004"/>
    </source>
</evidence>